<dbReference type="SUPFAM" id="SSF161098">
    <property type="entry name" value="MetI-like"/>
    <property type="match status" value="1"/>
</dbReference>
<evidence type="ECO:0000256" key="4">
    <source>
        <dbReference type="ARBA" id="ARBA00022692"/>
    </source>
</evidence>
<feature type="transmembrane region" description="Helical" evidence="7">
    <location>
        <begin position="80"/>
        <end position="100"/>
    </location>
</feature>
<organism evidence="9 10">
    <name type="scientific">Vibrio mimicus</name>
    <dbReference type="NCBI Taxonomy" id="674"/>
    <lineage>
        <taxon>Bacteria</taxon>
        <taxon>Pseudomonadati</taxon>
        <taxon>Pseudomonadota</taxon>
        <taxon>Gammaproteobacteria</taxon>
        <taxon>Vibrionales</taxon>
        <taxon>Vibrionaceae</taxon>
        <taxon>Vibrio</taxon>
    </lineage>
</organism>
<dbReference type="CDD" id="cd06261">
    <property type="entry name" value="TM_PBP2"/>
    <property type="match status" value="1"/>
</dbReference>
<name>A0A2J9VKS1_VIBMI</name>
<evidence type="ECO:0000256" key="7">
    <source>
        <dbReference type="SAM" id="Phobius"/>
    </source>
</evidence>
<accession>A0A2J9VKS1</accession>
<feature type="transmembrane region" description="Helical" evidence="7">
    <location>
        <begin position="12"/>
        <end position="35"/>
    </location>
</feature>
<dbReference type="PROSITE" id="PS50928">
    <property type="entry name" value="ABC_TM1"/>
    <property type="match status" value="1"/>
</dbReference>
<keyword evidence="6 7" id="KW-0472">Membrane</keyword>
<feature type="transmembrane region" description="Helical" evidence="7">
    <location>
        <begin position="248"/>
        <end position="269"/>
    </location>
</feature>
<evidence type="ECO:0000256" key="3">
    <source>
        <dbReference type="ARBA" id="ARBA00022475"/>
    </source>
</evidence>
<keyword evidence="2" id="KW-0813">Transport</keyword>
<keyword evidence="3" id="KW-1003">Cell membrane</keyword>
<proteinExistence type="predicted"/>
<evidence type="ECO:0000256" key="5">
    <source>
        <dbReference type="ARBA" id="ARBA00022989"/>
    </source>
</evidence>
<sequence length="311" mass="35420">MKLYKGILYDHRVAYVLLIPFLVLYLTFNVFPIFFSAFLSFHTWNPIRGLSSMEFIGWENYYFALTDDVFWLSLWNTVKISLISGVSQHVLAISLAYFLLQVIRRGAEFFKAAIFLPYITSSVAVSLVVFNVFSPFGVINAGFESLGHYLKLPHILDALPVDFFDAEWIRITIANQVTWKYTGINAVIYMTGMASVSKDIYEAIDIDGANKWQKFRYITAPLLVPYIFFATLMTIIGNMQMFEEPMMLTRGSGGIANSGMTVSLYLYTMGWDWSDMGTASAIAWILFSIIAFFSALFFLCFGKKGLKRGYN</sequence>
<keyword evidence="5 7" id="KW-1133">Transmembrane helix</keyword>
<comment type="caution">
    <text evidence="9">The sequence shown here is derived from an EMBL/GenBank/DDBJ whole genome shotgun (WGS) entry which is preliminary data.</text>
</comment>
<feature type="domain" description="ABC transmembrane type-1" evidence="8">
    <location>
        <begin position="74"/>
        <end position="297"/>
    </location>
</feature>
<comment type="subcellular location">
    <subcellularLocation>
        <location evidence="1">Cell membrane</location>
        <topology evidence="1">Multi-pass membrane protein</topology>
    </subcellularLocation>
</comment>
<dbReference type="InterPro" id="IPR035906">
    <property type="entry name" value="MetI-like_sf"/>
</dbReference>
<dbReference type="InterPro" id="IPR000515">
    <property type="entry name" value="MetI-like"/>
</dbReference>
<evidence type="ECO:0000313" key="10">
    <source>
        <dbReference type="Proteomes" id="UP000053748"/>
    </source>
</evidence>
<evidence type="ECO:0000256" key="6">
    <source>
        <dbReference type="ARBA" id="ARBA00023136"/>
    </source>
</evidence>
<feature type="transmembrane region" description="Helical" evidence="7">
    <location>
        <begin position="112"/>
        <end position="133"/>
    </location>
</feature>
<evidence type="ECO:0000256" key="1">
    <source>
        <dbReference type="ARBA" id="ARBA00004651"/>
    </source>
</evidence>
<feature type="transmembrane region" description="Helical" evidence="7">
    <location>
        <begin position="217"/>
        <end position="236"/>
    </location>
</feature>
<evidence type="ECO:0000313" key="9">
    <source>
        <dbReference type="EMBL" id="PNM64368.1"/>
    </source>
</evidence>
<dbReference type="Proteomes" id="UP000053748">
    <property type="component" value="Unassembled WGS sequence"/>
</dbReference>
<evidence type="ECO:0000259" key="8">
    <source>
        <dbReference type="PROSITE" id="PS50928"/>
    </source>
</evidence>
<dbReference type="AlphaFoldDB" id="A0A2J9VKS1"/>
<dbReference type="EMBL" id="LOSJ02000001">
    <property type="protein sequence ID" value="PNM64368.1"/>
    <property type="molecule type" value="Genomic_DNA"/>
</dbReference>
<dbReference type="Gene3D" id="1.10.3720.10">
    <property type="entry name" value="MetI-like"/>
    <property type="match status" value="1"/>
</dbReference>
<keyword evidence="4 7" id="KW-0812">Transmembrane</keyword>
<dbReference type="PANTHER" id="PTHR30193">
    <property type="entry name" value="ABC TRANSPORTER PERMEASE PROTEIN"/>
    <property type="match status" value="1"/>
</dbReference>
<dbReference type="RefSeq" id="WP_000780946.1">
    <property type="nucleotide sequence ID" value="NZ_CAWMSS010000002.1"/>
</dbReference>
<feature type="transmembrane region" description="Helical" evidence="7">
    <location>
        <begin position="281"/>
        <end position="301"/>
    </location>
</feature>
<evidence type="ECO:0000256" key="2">
    <source>
        <dbReference type="ARBA" id="ARBA00022448"/>
    </source>
</evidence>
<dbReference type="PANTHER" id="PTHR30193:SF37">
    <property type="entry name" value="INNER MEMBRANE ABC TRANSPORTER PERMEASE PROTEIN YCJO"/>
    <property type="match status" value="1"/>
</dbReference>
<dbReference type="OrthoDB" id="9785347at2"/>
<protein>
    <submittedName>
        <fullName evidence="9">Sugar ABC transporter permease</fullName>
    </submittedName>
</protein>
<gene>
    <name evidence="9" type="ORF">AL544_005490</name>
</gene>
<keyword evidence="10" id="KW-1185">Reference proteome</keyword>
<dbReference type="GO" id="GO:0005886">
    <property type="term" value="C:plasma membrane"/>
    <property type="evidence" value="ECO:0007669"/>
    <property type="project" value="UniProtKB-SubCell"/>
</dbReference>
<dbReference type="InterPro" id="IPR051393">
    <property type="entry name" value="ABC_transporter_permease"/>
</dbReference>
<dbReference type="GO" id="GO:0055085">
    <property type="term" value="P:transmembrane transport"/>
    <property type="evidence" value="ECO:0007669"/>
    <property type="project" value="InterPro"/>
</dbReference>
<reference evidence="9" key="1">
    <citation type="submission" date="2017-12" db="EMBL/GenBank/DDBJ databases">
        <title>FDA dAtabase for Regulatory Grade micrObial Sequences (FDA-ARGOS): Supporting development and validation of Infectious Disease Dx tests.</title>
        <authorList>
            <person name="Hoffmann M."/>
            <person name="Allard M."/>
            <person name="Evans P."/>
            <person name="Brown E."/>
            <person name="Tallon L.J."/>
            <person name="Sadzewicz L."/>
            <person name="Sengamalay N."/>
            <person name="Ott S."/>
            <person name="Godinez A."/>
            <person name="Nagaraj S."/>
            <person name="Vavikolanu K."/>
            <person name="Aluvathingal J."/>
            <person name="Nadendla S."/>
            <person name="Hobson J."/>
            <person name="Sichtig H."/>
        </authorList>
    </citation>
    <scope>NUCLEOTIDE SEQUENCE [LARGE SCALE GENOMIC DNA]</scope>
    <source>
        <strain evidence="9">FDAARGOS_113</strain>
    </source>
</reference>